<dbReference type="Pfam" id="PF01425">
    <property type="entry name" value="Amidase"/>
    <property type="match status" value="2"/>
</dbReference>
<name>A0A4R6VTH1_9HYPH</name>
<dbReference type="InterPro" id="IPR023631">
    <property type="entry name" value="Amidase_dom"/>
</dbReference>
<dbReference type="InterPro" id="IPR052739">
    <property type="entry name" value="FAAH2"/>
</dbReference>
<evidence type="ECO:0000259" key="1">
    <source>
        <dbReference type="Pfam" id="PF01425"/>
    </source>
</evidence>
<dbReference type="PANTHER" id="PTHR43372:SF4">
    <property type="entry name" value="FATTY-ACID AMIDE HYDROLASE 2"/>
    <property type="match status" value="1"/>
</dbReference>
<dbReference type="EMBL" id="SNYR01000001">
    <property type="protein sequence ID" value="TDQ67393.1"/>
    <property type="molecule type" value="Genomic_DNA"/>
</dbReference>
<dbReference type="Gene3D" id="3.90.1300.10">
    <property type="entry name" value="Amidase signature (AS) domain"/>
    <property type="match status" value="1"/>
</dbReference>
<sequence length="459" mass="49967">MLTDHPNLPTIRKLFTAELSNSKTRFDEIAAQLTQRRAEIDDQIGAFCVFEDLPVLQSGPLAGLPISFKDQFHIAGTRSGFGTGQPTKAKSVSDAPAIAALRKNGAKIIGRTNLPPFAMDFQTVDGAGHRTNNPYDLTRTSGGSSGGGAAAVASGMSLVDIGADLSGSLRIPASFCGVMSLMPTDGQFSNQGMLLGETRKLDHFARPGVIGRHADDLWIVYQFMRGATTLPEPLGFDAVKPIKIGWGVDAQKHPLCADVASIFSTWREAQDVQKVRFGALQQDLFAQERRQEFAFLMGYETGGLLPWAVRQMARMFGGDSAQRSPDFLAQIYHGYGRSKLQYEAGLKRRERFIKSGIEMFDEFDVVITPVTPMAAFHHVSPSQDRNGVRDYDHSFEIGQQWIGYMDALTYYTGAISLLGFPVVTVPLGLTAEGLPVGAQMIGHPDKEKQLLSVAASLFS</sequence>
<evidence type="ECO:0000313" key="2">
    <source>
        <dbReference type="EMBL" id="TDQ67393.1"/>
    </source>
</evidence>
<dbReference type="SUPFAM" id="SSF75304">
    <property type="entry name" value="Amidase signature (AS) enzymes"/>
    <property type="match status" value="1"/>
</dbReference>
<proteinExistence type="predicted"/>
<feature type="domain" description="Amidase" evidence="1">
    <location>
        <begin position="57"/>
        <end position="227"/>
    </location>
</feature>
<gene>
    <name evidence="2" type="ORF">ATL17_1406</name>
</gene>
<keyword evidence="2" id="KW-0808">Transferase</keyword>
<dbReference type="GO" id="GO:0012505">
    <property type="term" value="C:endomembrane system"/>
    <property type="evidence" value="ECO:0007669"/>
    <property type="project" value="TreeGrafter"/>
</dbReference>
<feature type="domain" description="Amidase" evidence="1">
    <location>
        <begin position="337"/>
        <end position="451"/>
    </location>
</feature>
<dbReference type="RefSeq" id="WP_133572013.1">
    <property type="nucleotide sequence ID" value="NZ_SNYR01000001.1"/>
</dbReference>
<dbReference type="InterPro" id="IPR036928">
    <property type="entry name" value="AS_sf"/>
</dbReference>
<organism evidence="2 3">
    <name type="scientific">Maritalea mobilis</name>
    <dbReference type="NCBI Taxonomy" id="483324"/>
    <lineage>
        <taxon>Bacteria</taxon>
        <taxon>Pseudomonadati</taxon>
        <taxon>Pseudomonadota</taxon>
        <taxon>Alphaproteobacteria</taxon>
        <taxon>Hyphomicrobiales</taxon>
        <taxon>Devosiaceae</taxon>
        <taxon>Maritalea</taxon>
    </lineage>
</organism>
<dbReference type="OrthoDB" id="8438154at2"/>
<protein>
    <submittedName>
        <fullName evidence="2">Amidase/aspartyl-tRNA(Asn)/glutamyl-tRNA(Gln) amidotransferase subunit A</fullName>
    </submittedName>
</protein>
<dbReference type="Proteomes" id="UP000295391">
    <property type="component" value="Unassembled WGS sequence"/>
</dbReference>
<dbReference type="GO" id="GO:0016740">
    <property type="term" value="F:transferase activity"/>
    <property type="evidence" value="ECO:0007669"/>
    <property type="project" value="UniProtKB-KW"/>
</dbReference>
<reference evidence="2 3" key="1">
    <citation type="submission" date="2019-03" db="EMBL/GenBank/DDBJ databases">
        <title>Genomic Encyclopedia of Type Strains, Phase III (KMG-III): the genomes of soil and plant-associated and newly described type strains.</title>
        <authorList>
            <person name="Whitman W."/>
        </authorList>
    </citation>
    <scope>NUCLEOTIDE SEQUENCE [LARGE SCALE GENOMIC DNA]</scope>
    <source>
        <strain evidence="2 3">CGMCC 1.7002</strain>
    </source>
</reference>
<comment type="caution">
    <text evidence="2">The sequence shown here is derived from an EMBL/GenBank/DDBJ whole genome shotgun (WGS) entry which is preliminary data.</text>
</comment>
<evidence type="ECO:0000313" key="3">
    <source>
        <dbReference type="Proteomes" id="UP000295391"/>
    </source>
</evidence>
<dbReference type="AlphaFoldDB" id="A0A4R6VTH1"/>
<accession>A0A4R6VTH1</accession>
<dbReference type="PANTHER" id="PTHR43372">
    <property type="entry name" value="FATTY-ACID AMIDE HYDROLASE"/>
    <property type="match status" value="1"/>
</dbReference>
<keyword evidence="3" id="KW-1185">Reference proteome</keyword>